<evidence type="ECO:0000313" key="3">
    <source>
        <dbReference type="Proteomes" id="UP000226442"/>
    </source>
</evidence>
<dbReference type="EMBL" id="NXIB02000004">
    <property type="protein sequence ID" value="PHX57194.1"/>
    <property type="molecule type" value="Genomic_DNA"/>
</dbReference>
<reference evidence="2" key="1">
    <citation type="submission" date="2017-10" db="EMBL/GenBank/DDBJ databases">
        <title>Draft genome sequence of the planktic cyanobacteria Tychonema bourrellyi isolated from alpine lentic freshwater.</title>
        <authorList>
            <person name="Tett A."/>
            <person name="Armanini F."/>
            <person name="Asnicar F."/>
            <person name="Boscaini A."/>
            <person name="Pasolli E."/>
            <person name="Zolfo M."/>
            <person name="Donati C."/>
            <person name="Salmaso N."/>
            <person name="Segata N."/>
        </authorList>
    </citation>
    <scope>NUCLEOTIDE SEQUENCE</scope>
    <source>
        <strain evidence="2">FEM_GT703</strain>
    </source>
</reference>
<dbReference type="AlphaFoldDB" id="A0A2G4F5Y0"/>
<keyword evidence="3" id="KW-1185">Reference proteome</keyword>
<evidence type="ECO:0000313" key="2">
    <source>
        <dbReference type="EMBL" id="PHX57194.1"/>
    </source>
</evidence>
<name>A0A2G4F5Y0_9CYAN</name>
<dbReference type="Pfam" id="PF01612">
    <property type="entry name" value="DNA_pol_A_exo1"/>
    <property type="match status" value="1"/>
</dbReference>
<keyword evidence="2" id="KW-0269">Exonuclease</keyword>
<keyword evidence="2" id="KW-0378">Hydrolase</keyword>
<organism evidence="2 3">
    <name type="scientific">Tychonema bourrellyi FEM_GT703</name>
    <dbReference type="NCBI Taxonomy" id="2040638"/>
    <lineage>
        <taxon>Bacteria</taxon>
        <taxon>Bacillati</taxon>
        <taxon>Cyanobacteriota</taxon>
        <taxon>Cyanophyceae</taxon>
        <taxon>Oscillatoriophycideae</taxon>
        <taxon>Oscillatoriales</taxon>
        <taxon>Microcoleaceae</taxon>
        <taxon>Tychonema</taxon>
    </lineage>
</organism>
<dbReference type="InterPro" id="IPR012337">
    <property type="entry name" value="RNaseH-like_sf"/>
</dbReference>
<dbReference type="GO" id="GO:0003676">
    <property type="term" value="F:nucleic acid binding"/>
    <property type="evidence" value="ECO:0007669"/>
    <property type="project" value="InterPro"/>
</dbReference>
<accession>A0A2G4F5Y0</accession>
<dbReference type="InterPro" id="IPR051086">
    <property type="entry name" value="RNase_D-like"/>
</dbReference>
<dbReference type="SMART" id="SM00474">
    <property type="entry name" value="35EXOc"/>
    <property type="match status" value="1"/>
</dbReference>
<dbReference type="InterPro" id="IPR002562">
    <property type="entry name" value="3'-5'_exonuclease_dom"/>
</dbReference>
<dbReference type="SUPFAM" id="SSF53098">
    <property type="entry name" value="Ribonuclease H-like"/>
    <property type="match status" value="1"/>
</dbReference>
<evidence type="ECO:0000259" key="1">
    <source>
        <dbReference type="SMART" id="SM00474"/>
    </source>
</evidence>
<dbReference type="PANTHER" id="PTHR47649:SF1">
    <property type="entry name" value="RIBONUCLEASE D"/>
    <property type="match status" value="1"/>
</dbReference>
<protein>
    <submittedName>
        <fullName evidence="2">3'-5' exonuclease</fullName>
    </submittedName>
</protein>
<comment type="caution">
    <text evidence="2">The sequence shown here is derived from an EMBL/GenBank/DDBJ whole genome shotgun (WGS) entry which is preliminary data.</text>
</comment>
<dbReference type="GO" id="GO:0006139">
    <property type="term" value="P:nucleobase-containing compound metabolic process"/>
    <property type="evidence" value="ECO:0007669"/>
    <property type="project" value="InterPro"/>
</dbReference>
<gene>
    <name evidence="2" type="ORF">CP500_001335</name>
</gene>
<dbReference type="Proteomes" id="UP000226442">
    <property type="component" value="Unassembled WGS sequence"/>
</dbReference>
<keyword evidence="2" id="KW-0540">Nuclease</keyword>
<sequence>MPYLTAANDIKALIAKFSQSRILWIDTEIADYISNPKLSLIQVLADPKDLTGDATFLLDLLDRPELVKEFIDKIMVNPNIEKVMHNANYDIRFLGNDDAQNITCTLNMARQIPYYILPLPDRKLKTLIEKICNIGYVDKTEQSGDWAKRPLTENQLQYATMDAVYLAKVHRHLLEIIDKCYPEPASENLTALGEKYQKIESQWKPLDSEIAEIKERIKTGMLAKKLKDSAYFELSSSITMKVDFMTLANLTQAEKIDLNLPVTLTKEIQRQLGELIDHPSLQIEENQSLRLIFNTQQRRKSTNKIVPLPVSEDLIILGERYKEILPEWKFLDSEVDHLKERVKKAMVVQNKANTPHFKLSSSSMMKVDFASLARLVQSVGIELDFMVTLTQYIQKRLGEAINQIDVQVEYITSWRMKAKTVEDEDEEIPF</sequence>
<dbReference type="PANTHER" id="PTHR47649">
    <property type="entry name" value="RIBONUCLEASE D"/>
    <property type="match status" value="1"/>
</dbReference>
<dbReference type="Gene3D" id="3.30.420.10">
    <property type="entry name" value="Ribonuclease H-like superfamily/Ribonuclease H"/>
    <property type="match status" value="1"/>
</dbReference>
<proteinExistence type="predicted"/>
<dbReference type="GO" id="GO:0008408">
    <property type="term" value="F:3'-5' exonuclease activity"/>
    <property type="evidence" value="ECO:0007669"/>
    <property type="project" value="InterPro"/>
</dbReference>
<dbReference type="RefSeq" id="WP_096829066.1">
    <property type="nucleotide sequence ID" value="NZ_NXIB02000004.1"/>
</dbReference>
<dbReference type="InterPro" id="IPR036397">
    <property type="entry name" value="RNaseH_sf"/>
</dbReference>
<feature type="domain" description="3'-5' exonuclease" evidence="1">
    <location>
        <begin position="1"/>
        <end position="178"/>
    </location>
</feature>
<dbReference type="OrthoDB" id="9807790at2"/>